<dbReference type="EMBL" id="GFPF01009931">
    <property type="protein sequence ID" value="MAA21077.1"/>
    <property type="molecule type" value="Transcribed_RNA"/>
</dbReference>
<dbReference type="SUPFAM" id="SSF103473">
    <property type="entry name" value="MFS general substrate transporter"/>
    <property type="match status" value="1"/>
</dbReference>
<evidence type="ECO:0000313" key="2">
    <source>
        <dbReference type="EMBL" id="MAA21077.1"/>
    </source>
</evidence>
<dbReference type="InterPro" id="IPR036259">
    <property type="entry name" value="MFS_trans_sf"/>
</dbReference>
<keyword evidence="1" id="KW-0472">Membrane</keyword>
<organism evidence="2">
    <name type="scientific">Rhipicephalus zambeziensis</name>
    <dbReference type="NCBI Taxonomy" id="60191"/>
    <lineage>
        <taxon>Eukaryota</taxon>
        <taxon>Metazoa</taxon>
        <taxon>Ecdysozoa</taxon>
        <taxon>Arthropoda</taxon>
        <taxon>Chelicerata</taxon>
        <taxon>Arachnida</taxon>
        <taxon>Acari</taxon>
        <taxon>Parasitiformes</taxon>
        <taxon>Ixodida</taxon>
        <taxon>Ixodoidea</taxon>
        <taxon>Ixodidae</taxon>
        <taxon>Rhipicephalinae</taxon>
        <taxon>Rhipicephalus</taxon>
        <taxon>Rhipicephalus</taxon>
    </lineage>
</organism>
<keyword evidence="1" id="KW-0812">Transmembrane</keyword>
<keyword evidence="1" id="KW-1133">Transmembrane helix</keyword>
<protein>
    <submittedName>
        <fullName evidence="2">Monocarboxylate transporter</fullName>
    </submittedName>
</protein>
<reference evidence="2" key="1">
    <citation type="journal article" date="2017" name="Parasit. Vectors">
        <title>Sialotranscriptomics of Rhipicephalus zambeziensis reveals intricate expression profiles of secretory proteins and suggests tight temporal transcriptional regulation during blood-feeding.</title>
        <authorList>
            <person name="de Castro M.H."/>
            <person name="de Klerk D."/>
            <person name="Pienaar R."/>
            <person name="Rees D.J.G."/>
            <person name="Mans B.J."/>
        </authorList>
    </citation>
    <scope>NUCLEOTIDE SEQUENCE</scope>
    <source>
        <tissue evidence="2">Salivary glands</tissue>
    </source>
</reference>
<feature type="transmembrane region" description="Helical" evidence="1">
    <location>
        <begin position="52"/>
        <end position="71"/>
    </location>
</feature>
<feature type="transmembrane region" description="Helical" evidence="1">
    <location>
        <begin position="20"/>
        <end position="40"/>
    </location>
</feature>
<name>A0A224YTZ1_9ACAR</name>
<dbReference type="Gene3D" id="1.20.1250.20">
    <property type="entry name" value="MFS general substrate transporter like domains"/>
    <property type="match status" value="1"/>
</dbReference>
<dbReference type="AlphaFoldDB" id="A0A224YTZ1"/>
<feature type="transmembrane region" description="Helical" evidence="1">
    <location>
        <begin position="83"/>
        <end position="104"/>
    </location>
</feature>
<proteinExistence type="predicted"/>
<evidence type="ECO:0000256" key="1">
    <source>
        <dbReference type="SAM" id="Phobius"/>
    </source>
</evidence>
<sequence length="138" mass="14877">MLGLLQQVAPYVRGKECVWVLAGAFGLPAGYIVVGASQILSTEIDSKNLPIAYGLMNTATAMGCFIRPLLIGLFRDNYGSYSGMFRFIGGMLAISFLFSLGLWITDRPKHRKAGNASTVASVSIPEPTTISKEGHTYI</sequence>
<accession>A0A224YTZ1</accession>